<dbReference type="GO" id="GO:0035494">
    <property type="term" value="P:SNARE complex disassembly"/>
    <property type="evidence" value="ECO:0007669"/>
    <property type="project" value="InterPro"/>
</dbReference>
<dbReference type="GO" id="GO:0006891">
    <property type="term" value="P:intra-Golgi vesicle-mediated transport"/>
    <property type="evidence" value="ECO:0007669"/>
    <property type="project" value="TreeGrafter"/>
</dbReference>
<proteinExistence type="inferred from homology"/>
<dbReference type="Proteomes" id="UP001237642">
    <property type="component" value="Unassembled WGS sequence"/>
</dbReference>
<evidence type="ECO:0000313" key="6">
    <source>
        <dbReference type="EMBL" id="KAK1405151.1"/>
    </source>
</evidence>
<comment type="caution">
    <text evidence="6">The sequence shown here is derived from an EMBL/GenBank/DDBJ whole genome shotgun (WGS) entry which is preliminary data.</text>
</comment>
<dbReference type="PANTHER" id="PTHR23078">
    <property type="entry name" value="VESICULAR-FUSION PROTEIN NSF"/>
    <property type="match status" value="1"/>
</dbReference>
<dbReference type="AlphaFoldDB" id="A0AAD8NEF6"/>
<comment type="cofactor">
    <cofactor evidence="4">
        <name>Mg(2+)</name>
        <dbReference type="ChEBI" id="CHEBI:18420"/>
    </cofactor>
    <text evidence="4">Binds 1 Mg(2+) ion per subunit.</text>
</comment>
<dbReference type="Gene3D" id="3.40.50.300">
    <property type="entry name" value="P-loop containing nucleotide triphosphate hydrolases"/>
    <property type="match status" value="2"/>
</dbReference>
<dbReference type="Gene3D" id="2.40.40.20">
    <property type="match status" value="1"/>
</dbReference>
<accession>A0AAD8NEF6</accession>
<dbReference type="SUPFAM" id="SSF52540">
    <property type="entry name" value="P-loop containing nucleoside triphosphate hydrolases"/>
    <property type="match status" value="2"/>
</dbReference>
<evidence type="ECO:0000313" key="7">
    <source>
        <dbReference type="Proteomes" id="UP001237642"/>
    </source>
</evidence>
<keyword evidence="4" id="KW-0378">Hydrolase</keyword>
<dbReference type="GO" id="GO:0005795">
    <property type="term" value="C:Golgi stack"/>
    <property type="evidence" value="ECO:0007669"/>
    <property type="project" value="TreeGrafter"/>
</dbReference>
<evidence type="ECO:0000256" key="1">
    <source>
        <dbReference type="ARBA" id="ARBA00006914"/>
    </source>
</evidence>
<dbReference type="Pfam" id="PF17862">
    <property type="entry name" value="AAA_lid_3"/>
    <property type="match status" value="1"/>
</dbReference>
<dbReference type="InterPro" id="IPR027417">
    <property type="entry name" value="P-loop_NTPase"/>
</dbReference>
<keyword evidence="4" id="KW-0653">Protein transport</keyword>
<reference evidence="6" key="2">
    <citation type="submission" date="2023-05" db="EMBL/GenBank/DDBJ databases">
        <authorList>
            <person name="Schelkunov M.I."/>
        </authorList>
    </citation>
    <scope>NUCLEOTIDE SEQUENCE</scope>
    <source>
        <strain evidence="6">Hsosn_3</strain>
        <tissue evidence="6">Leaf</tissue>
    </source>
</reference>
<comment type="catalytic activity">
    <reaction evidence="4">
        <text>ATP + H2O = ADP + phosphate + H(+)</text>
        <dbReference type="Rhea" id="RHEA:13065"/>
        <dbReference type="ChEBI" id="CHEBI:15377"/>
        <dbReference type="ChEBI" id="CHEBI:15378"/>
        <dbReference type="ChEBI" id="CHEBI:30616"/>
        <dbReference type="ChEBI" id="CHEBI:43474"/>
        <dbReference type="ChEBI" id="CHEBI:456216"/>
        <dbReference type="EC" id="3.6.4.6"/>
    </reaction>
</comment>
<dbReference type="FunFam" id="3.40.50.300:FF:000166">
    <property type="entry name" value="vesicle-fusing ATPase isoform X1"/>
    <property type="match status" value="1"/>
</dbReference>
<dbReference type="InterPro" id="IPR041569">
    <property type="entry name" value="AAA_lid_3"/>
</dbReference>
<keyword evidence="4" id="KW-0813">Transport</keyword>
<keyword evidence="2 4" id="KW-0547">Nucleotide-binding</keyword>
<dbReference type="EC" id="3.6.4.6" evidence="4"/>
<dbReference type="GO" id="GO:0016887">
    <property type="term" value="F:ATP hydrolysis activity"/>
    <property type="evidence" value="ECO:0007669"/>
    <property type="project" value="InterPro"/>
</dbReference>
<evidence type="ECO:0000256" key="3">
    <source>
        <dbReference type="ARBA" id="ARBA00022840"/>
    </source>
</evidence>
<comment type="function">
    <text evidence="4">Required for vesicle-mediated transport. Catalyzes the fusion of transport vesicles within the Golgi cisternae. Is also required for transport from the endoplasmic reticulum to the Golgi stack. Seems to function as a fusion protein required for the delivery of cargo proteins to all compartments of the Golgi stack independent of vesicle origin.</text>
</comment>
<comment type="subcellular location">
    <subcellularLocation>
        <location evidence="4">Cytoplasm</location>
    </subcellularLocation>
</comment>
<feature type="domain" description="AAA ATPase AAA+ lid" evidence="5">
    <location>
        <begin position="272"/>
        <end position="305"/>
    </location>
</feature>
<evidence type="ECO:0000256" key="4">
    <source>
        <dbReference type="RuleBase" id="RU367045"/>
    </source>
</evidence>
<keyword evidence="4" id="KW-0931">ER-Golgi transport</keyword>
<dbReference type="InterPro" id="IPR039812">
    <property type="entry name" value="Vesicle-fus_ATPase"/>
</dbReference>
<name>A0AAD8NEF6_9APIA</name>
<gene>
    <name evidence="6" type="ORF">POM88_004756</name>
</gene>
<dbReference type="SUPFAM" id="SSF50692">
    <property type="entry name" value="ADC-like"/>
    <property type="match status" value="1"/>
</dbReference>
<keyword evidence="4" id="KW-0963">Cytoplasm</keyword>
<reference evidence="6" key="1">
    <citation type="submission" date="2023-02" db="EMBL/GenBank/DDBJ databases">
        <title>Genome of toxic invasive species Heracleum sosnowskyi carries increased number of genes despite the absence of recent whole-genome duplications.</title>
        <authorList>
            <person name="Schelkunov M."/>
            <person name="Shtratnikova V."/>
            <person name="Makarenko M."/>
            <person name="Klepikova A."/>
            <person name="Omelchenko D."/>
            <person name="Novikova G."/>
            <person name="Obukhova E."/>
            <person name="Bogdanov V."/>
            <person name="Penin A."/>
            <person name="Logacheva M."/>
        </authorList>
    </citation>
    <scope>NUCLEOTIDE SEQUENCE</scope>
    <source>
        <strain evidence="6">Hsosn_3</strain>
        <tissue evidence="6">Leaf</tissue>
    </source>
</reference>
<evidence type="ECO:0000259" key="5">
    <source>
        <dbReference type="Pfam" id="PF17862"/>
    </source>
</evidence>
<protein>
    <recommendedName>
        <fullName evidence="4">Vesicle-fusing ATPase</fullName>
        <ecNumber evidence="4">3.6.4.6</ecNumber>
    </recommendedName>
</protein>
<keyword evidence="4" id="KW-0479">Metal-binding</keyword>
<dbReference type="Gene3D" id="1.10.8.60">
    <property type="match status" value="1"/>
</dbReference>
<keyword evidence="7" id="KW-1185">Reference proteome</keyword>
<dbReference type="GO" id="GO:0005524">
    <property type="term" value="F:ATP binding"/>
    <property type="evidence" value="ECO:0007669"/>
    <property type="project" value="UniProtKB-UniRule"/>
</dbReference>
<dbReference type="InterPro" id="IPR009010">
    <property type="entry name" value="Asp_de-COase-like_dom_sf"/>
</dbReference>
<evidence type="ECO:0000256" key="2">
    <source>
        <dbReference type="ARBA" id="ARBA00022741"/>
    </source>
</evidence>
<dbReference type="PANTHER" id="PTHR23078:SF3">
    <property type="entry name" value="VESICLE-FUSING ATPASE"/>
    <property type="match status" value="1"/>
</dbReference>
<keyword evidence="4" id="KW-0460">Magnesium</keyword>
<dbReference type="GO" id="GO:0043001">
    <property type="term" value="P:Golgi to plasma membrane protein transport"/>
    <property type="evidence" value="ECO:0007669"/>
    <property type="project" value="TreeGrafter"/>
</dbReference>
<sequence>MSGRSSGSTMIVGSTPNPSLVATNLAYCNPSHLQSFAVPGTSHHYALIAEALDLFVITKLYMLIFQFVHICFLNSYYTAHDSMENGKIGLNAIQRRHARVSNGDSISVIRFAPPDDFNRTMLTLELEFVKKGTKEEYVDAVRLAQHIQDRFANQITNQREGASSNLFKHKEFNLESLGIGGLSDEFGDIFRRAFASRVLPPHVTSKLGIKHVKGMLLYGPPDGVEALNNVLLIGMTNRKDMLDEALLSYLMLHLHIFGGILLDHLSVNKGLSLSNAAARSKNYSGAELEGVVKSAVSYALHRQLNLEYLSEPVDEEDIKVTMDDFLNALHEILPAFGASMDDLERCRLNGIVEFGGRHAHIFKRTMLLAEQVKVSRGSPLVTCLLEGPSGSGKTAMASSVGISSDFPYVKIVSAESMIGLSESTKCAQIVKVFEDAYKSPLSYLMILKGCLNMLQ</sequence>
<dbReference type="GO" id="GO:0046872">
    <property type="term" value="F:metal ion binding"/>
    <property type="evidence" value="ECO:0007669"/>
    <property type="project" value="UniProtKB-UniRule"/>
</dbReference>
<organism evidence="6 7">
    <name type="scientific">Heracleum sosnowskyi</name>
    <dbReference type="NCBI Taxonomy" id="360622"/>
    <lineage>
        <taxon>Eukaryota</taxon>
        <taxon>Viridiplantae</taxon>
        <taxon>Streptophyta</taxon>
        <taxon>Embryophyta</taxon>
        <taxon>Tracheophyta</taxon>
        <taxon>Spermatophyta</taxon>
        <taxon>Magnoliopsida</taxon>
        <taxon>eudicotyledons</taxon>
        <taxon>Gunneridae</taxon>
        <taxon>Pentapetalae</taxon>
        <taxon>asterids</taxon>
        <taxon>campanulids</taxon>
        <taxon>Apiales</taxon>
        <taxon>Apiaceae</taxon>
        <taxon>Apioideae</taxon>
        <taxon>apioid superclade</taxon>
        <taxon>Tordylieae</taxon>
        <taxon>Tordyliinae</taxon>
        <taxon>Heracleum</taxon>
    </lineage>
</organism>
<comment type="similarity">
    <text evidence="1 4">Belongs to the AAA ATPase family.</text>
</comment>
<dbReference type="EMBL" id="JAUIZM010000001">
    <property type="protein sequence ID" value="KAK1405151.1"/>
    <property type="molecule type" value="Genomic_DNA"/>
</dbReference>
<keyword evidence="3 4" id="KW-0067">ATP-binding</keyword>